<dbReference type="AlphaFoldDB" id="A0A1H4ESR5"/>
<evidence type="ECO:0000313" key="3">
    <source>
        <dbReference type="Proteomes" id="UP000198951"/>
    </source>
</evidence>
<sequence length="92" mass="9422">MKSSILRMLALPVAAFALASAGALSTSSTSSSPVKPPIIGYVHATSSSSCESRNVNCSSNPGATCMSADATPLPVWKYNALGTACDQQLFKP</sequence>
<evidence type="ECO:0000313" key="2">
    <source>
        <dbReference type="EMBL" id="SEA87550.1"/>
    </source>
</evidence>
<proteinExistence type="predicted"/>
<keyword evidence="1" id="KW-0732">Signal</keyword>
<evidence type="ECO:0000256" key="1">
    <source>
        <dbReference type="SAM" id="SignalP"/>
    </source>
</evidence>
<feature type="signal peptide" evidence="1">
    <location>
        <begin position="1"/>
        <end position="19"/>
    </location>
</feature>
<gene>
    <name evidence="2" type="ORF">SAMN05443667_110144</name>
</gene>
<feature type="chain" id="PRO_5011679397" evidence="1">
    <location>
        <begin position="20"/>
        <end position="92"/>
    </location>
</feature>
<reference evidence="3" key="1">
    <citation type="submission" date="2016-10" db="EMBL/GenBank/DDBJ databases">
        <authorList>
            <person name="Varghese N."/>
            <person name="Submissions S."/>
        </authorList>
    </citation>
    <scope>NUCLEOTIDE SEQUENCE [LARGE SCALE GENOMIC DNA]</scope>
    <source>
        <strain evidence="3">DSM 22376</strain>
    </source>
</reference>
<dbReference type="Proteomes" id="UP000198951">
    <property type="component" value="Unassembled WGS sequence"/>
</dbReference>
<protein>
    <submittedName>
        <fullName evidence="2">Uncharacterized protein</fullName>
    </submittedName>
</protein>
<organism evidence="2 3">
    <name type="scientific">Flavobacterium gillisiae</name>
    <dbReference type="NCBI Taxonomy" id="150146"/>
    <lineage>
        <taxon>Bacteria</taxon>
        <taxon>Pseudomonadati</taxon>
        <taxon>Bacteroidota</taxon>
        <taxon>Flavobacteriia</taxon>
        <taxon>Flavobacteriales</taxon>
        <taxon>Flavobacteriaceae</taxon>
        <taxon>Flavobacterium</taxon>
    </lineage>
</organism>
<dbReference type="EMBL" id="FNRD01000010">
    <property type="protein sequence ID" value="SEA87550.1"/>
    <property type="molecule type" value="Genomic_DNA"/>
</dbReference>
<name>A0A1H4ESR5_9FLAO</name>
<accession>A0A1H4ESR5</accession>
<keyword evidence="3" id="KW-1185">Reference proteome</keyword>